<gene>
    <name evidence="1" type="ORF">Clopa_0348</name>
</gene>
<protein>
    <submittedName>
        <fullName evidence="1">Uncharacterized protein</fullName>
    </submittedName>
</protein>
<dbReference type="KEGG" id="cpas:Clopa_0348"/>
<dbReference type="eggNOG" id="ENOG50303VT">
    <property type="taxonomic scope" value="Bacteria"/>
</dbReference>
<dbReference type="AlphaFoldDB" id="R4K6Z4"/>
<accession>R4K6Z4</accession>
<reference evidence="1 2" key="1">
    <citation type="submission" date="2012-01" db="EMBL/GenBank/DDBJ databases">
        <title>Complete sequence of chromosome of Clostridium pasteurianum BC1.</title>
        <authorList>
            <consortium name="US DOE Joint Genome Institute"/>
            <person name="Lucas S."/>
            <person name="Han J."/>
            <person name="Lapidus A."/>
            <person name="Cheng J.-F."/>
            <person name="Goodwin L."/>
            <person name="Pitluck S."/>
            <person name="Peters L."/>
            <person name="Mikhailova N."/>
            <person name="Teshima H."/>
            <person name="Detter J.C."/>
            <person name="Han C."/>
            <person name="Tapia R."/>
            <person name="Land M."/>
            <person name="Hauser L."/>
            <person name="Kyrpides N."/>
            <person name="Ivanova N."/>
            <person name="Pagani I."/>
            <person name="Dunn J."/>
            <person name="Taghavi S."/>
            <person name="Francis A."/>
            <person name="van der Lelie D."/>
            <person name="Woyke T."/>
        </authorList>
    </citation>
    <scope>NUCLEOTIDE SEQUENCE [LARGE SCALE GENOMIC DNA]</scope>
    <source>
        <strain evidence="1 2">BC1</strain>
    </source>
</reference>
<dbReference type="STRING" id="86416.Clopa_0348"/>
<proteinExistence type="predicted"/>
<dbReference type="EMBL" id="CP003261">
    <property type="protein sequence ID" value="AGK95410.1"/>
    <property type="molecule type" value="Genomic_DNA"/>
</dbReference>
<sequence length="94" mass="11172">MPKLKVPYYPEDDGDNEGHYKVNTVEEKIVSEYTGYDFDRLGQLNIFEFWLLLRDAIIYNNSQTKAGREYLENCWSIDKTEPDRESIRRKMSGK</sequence>
<dbReference type="HOGENOM" id="CLU_175379_1_0_9"/>
<organism evidence="1 2">
    <name type="scientific">Clostridium pasteurianum BC1</name>
    <dbReference type="NCBI Taxonomy" id="86416"/>
    <lineage>
        <taxon>Bacteria</taxon>
        <taxon>Bacillati</taxon>
        <taxon>Bacillota</taxon>
        <taxon>Clostridia</taxon>
        <taxon>Eubacteriales</taxon>
        <taxon>Clostridiaceae</taxon>
        <taxon>Clostridium</taxon>
    </lineage>
</organism>
<evidence type="ECO:0000313" key="2">
    <source>
        <dbReference type="Proteomes" id="UP000013523"/>
    </source>
</evidence>
<keyword evidence="2" id="KW-1185">Reference proteome</keyword>
<dbReference type="Proteomes" id="UP000013523">
    <property type="component" value="Chromosome"/>
</dbReference>
<name>R4K6Z4_CLOPA</name>
<evidence type="ECO:0000313" key="1">
    <source>
        <dbReference type="EMBL" id="AGK95410.1"/>
    </source>
</evidence>